<dbReference type="PANTHER" id="PTHR11134">
    <property type="entry name" value="ADAPTOR COMPLEX SUBUNIT BETA FAMILY MEMBER"/>
    <property type="match status" value="1"/>
</dbReference>
<name>A0A4S4KNH8_9APHY</name>
<keyword evidence="3" id="KW-0813">Transport</keyword>
<feature type="region of interest" description="Disordered" evidence="6">
    <location>
        <begin position="548"/>
        <end position="652"/>
    </location>
</feature>
<comment type="subcellular location">
    <subcellularLocation>
        <location evidence="1">Endomembrane system</location>
    </subcellularLocation>
</comment>
<evidence type="ECO:0000259" key="7">
    <source>
        <dbReference type="Pfam" id="PF01602"/>
    </source>
</evidence>
<accession>A0A4S4KNH8</accession>
<keyword evidence="5" id="KW-0472">Membrane</keyword>
<evidence type="ECO:0000256" key="3">
    <source>
        <dbReference type="ARBA" id="ARBA00022448"/>
    </source>
</evidence>
<dbReference type="GO" id="GO:0012505">
    <property type="term" value="C:endomembrane system"/>
    <property type="evidence" value="ECO:0007669"/>
    <property type="project" value="UniProtKB-SubCell"/>
</dbReference>
<evidence type="ECO:0000256" key="4">
    <source>
        <dbReference type="ARBA" id="ARBA00022927"/>
    </source>
</evidence>
<sequence>MFKFEDGIIIIATYFDTPEEKVKNIRKQLDSNSDREKLDAMKRLIALISKGRNVSEFFAQVVKNVASHNLEIRKLVYIYLLRYAEQEPDLALLSINTFQKDLSDSNPLIRAMALRVLSGIKVHMIGSIVVLAIKKCASDISPYVRKAAALAIPKCYSLDSSHQPELIAIISALLRDRSSLSIGSVAIAFDFVCPTRLDLLHQHYRRLCRTLVDVDEWGQVDLLALLTRYARTMLPRPIVTQDANGEFEEEVDPDVKLLLTSSEPLFQSYNPAVVLAVARMFFYIAPSSELPKIVSPLLRLLHISPEVERVVLAYLLVVSRSLSHLLVPSYLFFIVRADDIRQVKRDKMRLLRAVTTADNYQALLREFIHYSEDADDDLVRDAIEAIGYCAQLVPESTQQCLTALMSFIQSRHDAVVANAVIVLKLLVQVNLQQQTAISEAYSPLDTILTSTYGIEGPEQEDEHEEQGGVVLRREQVKMVLFQGKLGVVEDAKTDNEHTALGSLGAITGREMRNDTIIPDWLEEGVESSLRDTEEDMPQAPAYIQSIQSSVPRSISSTSNRASPVILTPSGPSPAGSYVRQETGKAPWKDLDKFYEDTNEEEEESETDEDEDEDEESNDEESNDEEQIGDKVDETSEESEVESEEDARQRNTS</sequence>
<evidence type="ECO:0000256" key="6">
    <source>
        <dbReference type="SAM" id="MobiDB-lite"/>
    </source>
</evidence>
<dbReference type="GO" id="GO:0016192">
    <property type="term" value="P:vesicle-mediated transport"/>
    <property type="evidence" value="ECO:0007669"/>
    <property type="project" value="InterPro"/>
</dbReference>
<evidence type="ECO:0000256" key="5">
    <source>
        <dbReference type="ARBA" id="ARBA00023136"/>
    </source>
</evidence>
<dbReference type="InterPro" id="IPR026739">
    <property type="entry name" value="AP_beta"/>
</dbReference>
<feature type="compositionally biased region" description="Basic and acidic residues" evidence="6">
    <location>
        <begin position="586"/>
        <end position="595"/>
    </location>
</feature>
<dbReference type="GO" id="GO:0006886">
    <property type="term" value="P:intracellular protein transport"/>
    <property type="evidence" value="ECO:0007669"/>
    <property type="project" value="InterPro"/>
</dbReference>
<dbReference type="InterPro" id="IPR011989">
    <property type="entry name" value="ARM-like"/>
</dbReference>
<dbReference type="Pfam" id="PF01602">
    <property type="entry name" value="Adaptin_N"/>
    <property type="match status" value="1"/>
</dbReference>
<dbReference type="SUPFAM" id="SSF48371">
    <property type="entry name" value="ARM repeat"/>
    <property type="match status" value="1"/>
</dbReference>
<dbReference type="AlphaFoldDB" id="A0A4S4KNH8"/>
<comment type="caution">
    <text evidence="8">The sequence shown here is derived from an EMBL/GenBank/DDBJ whole genome shotgun (WGS) entry which is preliminary data.</text>
</comment>
<feature type="compositionally biased region" description="Acidic residues" evidence="6">
    <location>
        <begin position="634"/>
        <end position="644"/>
    </location>
</feature>
<feature type="compositionally biased region" description="Low complexity" evidence="6">
    <location>
        <begin position="548"/>
        <end position="558"/>
    </location>
</feature>
<feature type="domain" description="Clathrin/coatomer adaptor adaptin-like N-terminal" evidence="7">
    <location>
        <begin position="23"/>
        <end position="436"/>
    </location>
</feature>
<dbReference type="Proteomes" id="UP000309038">
    <property type="component" value="Unassembled WGS sequence"/>
</dbReference>
<organism evidence="8 9">
    <name type="scientific">Hermanssonia centrifuga</name>
    <dbReference type="NCBI Taxonomy" id="98765"/>
    <lineage>
        <taxon>Eukaryota</taxon>
        <taxon>Fungi</taxon>
        <taxon>Dikarya</taxon>
        <taxon>Basidiomycota</taxon>
        <taxon>Agaricomycotina</taxon>
        <taxon>Agaricomycetes</taxon>
        <taxon>Polyporales</taxon>
        <taxon>Meruliaceae</taxon>
        <taxon>Hermanssonia</taxon>
    </lineage>
</organism>
<reference evidence="8 9" key="1">
    <citation type="submission" date="2019-02" db="EMBL/GenBank/DDBJ databases">
        <title>Genome sequencing of the rare red list fungi Phlebia centrifuga.</title>
        <authorList>
            <person name="Buettner E."/>
            <person name="Kellner H."/>
        </authorList>
    </citation>
    <scope>NUCLEOTIDE SEQUENCE [LARGE SCALE GENOMIC DNA]</scope>
    <source>
        <strain evidence="8 9">DSM 108282</strain>
    </source>
</reference>
<dbReference type="Gene3D" id="1.25.10.10">
    <property type="entry name" value="Leucine-rich Repeat Variant"/>
    <property type="match status" value="1"/>
</dbReference>
<comment type="similarity">
    <text evidence="2">Belongs to the adaptor complexes large subunit family.</text>
</comment>
<feature type="compositionally biased region" description="Acidic residues" evidence="6">
    <location>
        <begin position="596"/>
        <end position="626"/>
    </location>
</feature>
<gene>
    <name evidence="8" type="ORF">EW026_g2398</name>
</gene>
<dbReference type="InterPro" id="IPR016024">
    <property type="entry name" value="ARM-type_fold"/>
</dbReference>
<dbReference type="InterPro" id="IPR002553">
    <property type="entry name" value="Clathrin/coatomer_adapt-like_N"/>
</dbReference>
<proteinExistence type="inferred from homology"/>
<evidence type="ECO:0000313" key="8">
    <source>
        <dbReference type="EMBL" id="THH00096.1"/>
    </source>
</evidence>
<keyword evidence="4" id="KW-0653">Protein transport</keyword>
<evidence type="ECO:0000256" key="2">
    <source>
        <dbReference type="ARBA" id="ARBA00006613"/>
    </source>
</evidence>
<dbReference type="GO" id="GO:0030117">
    <property type="term" value="C:membrane coat"/>
    <property type="evidence" value="ECO:0007669"/>
    <property type="project" value="InterPro"/>
</dbReference>
<evidence type="ECO:0000256" key="1">
    <source>
        <dbReference type="ARBA" id="ARBA00004308"/>
    </source>
</evidence>
<evidence type="ECO:0000313" key="9">
    <source>
        <dbReference type="Proteomes" id="UP000309038"/>
    </source>
</evidence>
<keyword evidence="9" id="KW-1185">Reference proteome</keyword>
<protein>
    <recommendedName>
        <fullName evidence="7">Clathrin/coatomer adaptor adaptin-like N-terminal domain-containing protein</fullName>
    </recommendedName>
</protein>
<dbReference type="EMBL" id="SGPJ01000060">
    <property type="protein sequence ID" value="THH00096.1"/>
    <property type="molecule type" value="Genomic_DNA"/>
</dbReference>